<dbReference type="VEuPathDB" id="FungiDB:MSYG_1335"/>
<evidence type="ECO:0000256" key="1">
    <source>
        <dbReference type="ARBA" id="ARBA00005736"/>
    </source>
</evidence>
<proteinExistence type="inferred from homology"/>
<gene>
    <name evidence="5" type="ORF">MSYG_1335</name>
</gene>
<name>A0A1M8A3I4_MALS4</name>
<keyword evidence="6" id="KW-1185">Reference proteome</keyword>
<organism evidence="5 6">
    <name type="scientific">Malassezia sympodialis (strain ATCC 42132)</name>
    <name type="common">Atopic eczema-associated yeast</name>
    <dbReference type="NCBI Taxonomy" id="1230383"/>
    <lineage>
        <taxon>Eukaryota</taxon>
        <taxon>Fungi</taxon>
        <taxon>Dikarya</taxon>
        <taxon>Basidiomycota</taxon>
        <taxon>Ustilaginomycotina</taxon>
        <taxon>Malasseziomycetes</taxon>
        <taxon>Malasseziales</taxon>
        <taxon>Malasseziaceae</taxon>
        <taxon>Malassezia</taxon>
    </lineage>
</organism>
<dbReference type="PANTHER" id="PTHR21027">
    <property type="entry name" value="TRNA-SPLICING ENDONUCLEASE SUBUNIT SEN54"/>
    <property type="match status" value="1"/>
</dbReference>
<keyword evidence="5" id="KW-0378">Hydrolase</keyword>
<dbReference type="PANTHER" id="PTHR21027:SF1">
    <property type="entry name" value="TRNA-SPLICING ENDONUCLEASE SUBUNIT SEN54"/>
    <property type="match status" value="1"/>
</dbReference>
<sequence>MEEDDKVAQTKRPVGDSDDEEDMPDYSVLSALSKRHLSAGLPADAPAPSIPKRGEKDFEPTGFGGQAKVLDQSREALFSTVSLPRAHSSKSLSTATWDPLFQRAIVHTQRGQSCVNVGVSERRSNGDTFVTNLELLPEETVYLIERGALDCRWTRTPGQLPESSDFSSCMPISVAQAYAQILGCDSCTLSRYQIYAYLKRLGYIVQRAVLVDKIRTPGIRTGPAPRRRLLRTMLLWIISRLTRWITSILYLFRLVARHIRSKPRGLLGIRPLDPYDSIFQKLQIVSTGCNITPSSQQEHLAPFFYAWRPATKFKRTQPPPPEFRICVLETDKHPMLHVGDFETLFSHVPLSASGDVDEAELSEIREQNSRAYGKQRKVRAKPVKSRRSTHFGSAWQRLEWLLQVLVTMLQRLYTHGHAAKSRTPTLSRPTNVYIPLKAGRRSVVVAIVDQGTTSLLRFGEAEFARWRLAGEGR</sequence>
<evidence type="ECO:0000256" key="2">
    <source>
        <dbReference type="ARBA" id="ARBA00022694"/>
    </source>
</evidence>
<dbReference type="InterPro" id="IPR024337">
    <property type="entry name" value="tRNA_splic_suSen54"/>
</dbReference>
<dbReference type="GO" id="GO:0000379">
    <property type="term" value="P:tRNA-type intron splice site recognition and cleavage"/>
    <property type="evidence" value="ECO:0007669"/>
    <property type="project" value="TreeGrafter"/>
</dbReference>
<keyword evidence="2" id="KW-0819">tRNA processing</keyword>
<dbReference type="InterPro" id="IPR024336">
    <property type="entry name" value="tRNA_splic_suSen54_N"/>
</dbReference>
<dbReference type="Pfam" id="PF12928">
    <property type="entry name" value="tRNA_int_end_N2"/>
    <property type="match status" value="1"/>
</dbReference>
<reference evidence="6" key="1">
    <citation type="journal article" date="2017" name="Nucleic Acids Res.">
        <title>Proteogenomics produces comprehensive and highly accurate protein-coding gene annotation in a complete genome assembly of Malassezia sympodialis.</title>
        <authorList>
            <person name="Zhu Y."/>
            <person name="Engstroem P.G."/>
            <person name="Tellgren-Roth C."/>
            <person name="Baudo C.D."/>
            <person name="Kennell J.C."/>
            <person name="Sun S."/>
            <person name="Billmyre R.B."/>
            <person name="Schroeder M.S."/>
            <person name="Andersson A."/>
            <person name="Holm T."/>
            <person name="Sigurgeirsson B."/>
            <person name="Wu G."/>
            <person name="Sankaranarayanan S.R."/>
            <person name="Siddharthan R."/>
            <person name="Sanyal K."/>
            <person name="Lundeberg J."/>
            <person name="Nystedt B."/>
            <person name="Boekhout T."/>
            <person name="Dawson T.L. Jr."/>
            <person name="Heitman J."/>
            <person name="Scheynius A."/>
            <person name="Lehtioe J."/>
        </authorList>
    </citation>
    <scope>NUCLEOTIDE SEQUENCE [LARGE SCALE GENOMIC DNA]</scope>
    <source>
        <strain evidence="6">ATCC 42132</strain>
    </source>
</reference>
<protein>
    <submittedName>
        <fullName evidence="5">Similar to S.cerevisiae protein SEN54 (Subunit of the tRNA splicing endonuclease)</fullName>
    </submittedName>
</protein>
<evidence type="ECO:0000259" key="4">
    <source>
        <dbReference type="Pfam" id="PF12928"/>
    </source>
</evidence>
<dbReference type="Proteomes" id="UP000186303">
    <property type="component" value="Chromosome 2"/>
</dbReference>
<comment type="similarity">
    <text evidence="1">Belongs to the SEN54 family.</text>
</comment>
<dbReference type="OrthoDB" id="408683at2759"/>
<dbReference type="EMBL" id="LT671822">
    <property type="protein sequence ID" value="SHO76995.1"/>
    <property type="molecule type" value="Genomic_DNA"/>
</dbReference>
<dbReference type="AlphaFoldDB" id="A0A1M8A3I4"/>
<evidence type="ECO:0000256" key="3">
    <source>
        <dbReference type="SAM" id="MobiDB-lite"/>
    </source>
</evidence>
<accession>A0A1M8A3I4</accession>
<evidence type="ECO:0000313" key="6">
    <source>
        <dbReference type="Proteomes" id="UP000186303"/>
    </source>
</evidence>
<feature type="region of interest" description="Disordered" evidence="3">
    <location>
        <begin position="1"/>
        <end position="31"/>
    </location>
</feature>
<evidence type="ECO:0000313" key="5">
    <source>
        <dbReference type="EMBL" id="SHO76995.1"/>
    </source>
</evidence>
<dbReference type="GO" id="GO:0000214">
    <property type="term" value="C:tRNA-intron endonuclease complex"/>
    <property type="evidence" value="ECO:0007669"/>
    <property type="project" value="TreeGrafter"/>
</dbReference>
<feature type="domain" description="tRNA-splicing endonuclease subunit Sen54 N-terminal" evidence="4">
    <location>
        <begin position="78"/>
        <end position="153"/>
    </location>
</feature>
<keyword evidence="5" id="KW-0540">Nuclease</keyword>
<dbReference type="GO" id="GO:0004519">
    <property type="term" value="F:endonuclease activity"/>
    <property type="evidence" value="ECO:0007669"/>
    <property type="project" value="UniProtKB-KW"/>
</dbReference>
<dbReference type="OMA" id="MYMRLRH"/>
<keyword evidence="5" id="KW-0255">Endonuclease</keyword>
<dbReference type="STRING" id="1230383.A0A1M8A3I4"/>